<sequence>MLRFIEVLRIVLDHTRVLVTSALSVCPPNDELVVASTKCDVCAGPQYALVIRKPNLNYTYNTTYFWISASVRLITKLTSIMIVFVRADLHTDFSYYIDINIDELLSMLDFKHN</sequence>
<dbReference type="AlphaFoldDB" id="A0A9P0FP03"/>
<name>A0A9P0FP03_CHRIL</name>
<gene>
    <name evidence="1" type="ORF">CINC_LOCUS502</name>
</gene>
<accession>A0A9P0FP03</accession>
<reference evidence="1" key="1">
    <citation type="submission" date="2021-12" db="EMBL/GenBank/DDBJ databases">
        <authorList>
            <person name="King R."/>
        </authorList>
    </citation>
    <scope>NUCLEOTIDE SEQUENCE</scope>
</reference>
<dbReference type="Proteomes" id="UP001154114">
    <property type="component" value="Chromosome 1"/>
</dbReference>
<dbReference type="EMBL" id="LR824004">
    <property type="protein sequence ID" value="CAH0578144.1"/>
    <property type="molecule type" value="Genomic_DNA"/>
</dbReference>
<keyword evidence="2" id="KW-1185">Reference proteome</keyword>
<evidence type="ECO:0000313" key="1">
    <source>
        <dbReference type="EMBL" id="CAH0578144.1"/>
    </source>
</evidence>
<organism evidence="1 2">
    <name type="scientific">Chrysodeixis includens</name>
    <name type="common">Soybean looper</name>
    <name type="synonym">Pseudoplusia includens</name>
    <dbReference type="NCBI Taxonomy" id="689277"/>
    <lineage>
        <taxon>Eukaryota</taxon>
        <taxon>Metazoa</taxon>
        <taxon>Ecdysozoa</taxon>
        <taxon>Arthropoda</taxon>
        <taxon>Hexapoda</taxon>
        <taxon>Insecta</taxon>
        <taxon>Pterygota</taxon>
        <taxon>Neoptera</taxon>
        <taxon>Endopterygota</taxon>
        <taxon>Lepidoptera</taxon>
        <taxon>Glossata</taxon>
        <taxon>Ditrysia</taxon>
        <taxon>Noctuoidea</taxon>
        <taxon>Noctuidae</taxon>
        <taxon>Plusiinae</taxon>
        <taxon>Chrysodeixis</taxon>
    </lineage>
</organism>
<evidence type="ECO:0000313" key="2">
    <source>
        <dbReference type="Proteomes" id="UP001154114"/>
    </source>
</evidence>
<proteinExistence type="predicted"/>
<protein>
    <submittedName>
        <fullName evidence="1">Uncharacterized protein</fullName>
    </submittedName>
</protein>